<dbReference type="Pfam" id="PF18271">
    <property type="entry name" value="GH131_N"/>
    <property type="match status" value="1"/>
</dbReference>
<keyword evidence="5" id="KW-1185">Reference proteome</keyword>
<reference evidence="4 5" key="1">
    <citation type="submission" date="2018-05" db="EMBL/GenBank/DDBJ databases">
        <title>Whole genome sequencing for identification of molecular markers to develop diagnostic detection tools for the regulated plant pathogen Lachnellula willkommii.</title>
        <authorList>
            <person name="Giroux E."/>
            <person name="Bilodeau G."/>
        </authorList>
    </citation>
    <scope>NUCLEOTIDE SEQUENCE [LARGE SCALE GENOMIC DNA]</scope>
    <source>
        <strain evidence="4 5">CBS 625.97</strain>
    </source>
</reference>
<keyword evidence="2" id="KW-0732">Signal</keyword>
<feature type="chain" id="PRO_5028899865" description="Glycoside hydrolase 131 catalytic N-terminal domain-containing protein" evidence="2">
    <location>
        <begin position="17"/>
        <end position="321"/>
    </location>
</feature>
<dbReference type="PANTHER" id="PTHR34612:SF6">
    <property type="entry name" value="GLYCOSIDE HYDROLASE 131 CATALYTIC N-TERMINAL DOMAIN-CONTAINING PROTEIN"/>
    <property type="match status" value="1"/>
</dbReference>
<dbReference type="PANTHER" id="PTHR34612">
    <property type="entry name" value="GH131_N DOMAIN-CONTAINING PROTEIN"/>
    <property type="match status" value="1"/>
</dbReference>
<evidence type="ECO:0000256" key="2">
    <source>
        <dbReference type="SAM" id="SignalP"/>
    </source>
</evidence>
<name>A0A7D8Z478_9HELO</name>
<dbReference type="Proteomes" id="UP000481288">
    <property type="component" value="Unassembled WGS sequence"/>
</dbReference>
<dbReference type="OrthoDB" id="120072at2759"/>
<evidence type="ECO:0000256" key="1">
    <source>
        <dbReference type="SAM" id="MobiDB-lite"/>
    </source>
</evidence>
<comment type="caution">
    <text evidence="4">The sequence shown here is derived from an EMBL/GenBank/DDBJ whole genome shotgun (WGS) entry which is preliminary data.</text>
</comment>
<evidence type="ECO:0000313" key="5">
    <source>
        <dbReference type="Proteomes" id="UP000481288"/>
    </source>
</evidence>
<dbReference type="Gene3D" id="2.60.120.1160">
    <property type="match status" value="1"/>
</dbReference>
<organism evidence="4 5">
    <name type="scientific">Lachnellula cervina</name>
    <dbReference type="NCBI Taxonomy" id="1316786"/>
    <lineage>
        <taxon>Eukaryota</taxon>
        <taxon>Fungi</taxon>
        <taxon>Dikarya</taxon>
        <taxon>Ascomycota</taxon>
        <taxon>Pezizomycotina</taxon>
        <taxon>Leotiomycetes</taxon>
        <taxon>Helotiales</taxon>
        <taxon>Lachnaceae</taxon>
        <taxon>Lachnellula</taxon>
    </lineage>
</organism>
<dbReference type="EMBL" id="QGMG01000037">
    <property type="protein sequence ID" value="TVY58521.1"/>
    <property type="molecule type" value="Genomic_DNA"/>
</dbReference>
<feature type="signal peptide" evidence="2">
    <location>
        <begin position="1"/>
        <end position="16"/>
    </location>
</feature>
<dbReference type="InterPro" id="IPR041524">
    <property type="entry name" value="GH131_N"/>
</dbReference>
<dbReference type="AlphaFoldDB" id="A0A7D8Z478"/>
<sequence>MCRPLYLFGFAKLALGGAILWDGRFNDMTSSSELDSWSWSNQVGPYEYYIHGSENATSYVNLDPTFKNPADTVSTQGVKITLDSTSYWNGQTMRRTELIPQTSAAINSGKVYYHFSLQRTNTNAPSEFREHQIAFFESHFTEMKSGWQSGASGTSDPLLRWDVSSTTQWNTTWEAGVWHNVAYGIEFSAGSVEFYHSTGADDLILAHSAVSVSASSDGKDWHLGVLELPRDGYADATEDIFFSGVYVESGDLTTSVSGGAANTSSTSTASSSIDIGTVSTLSTAVVSTAPSTTSSVAPIITSSAAEATATPAASEDDDDCE</sequence>
<proteinExistence type="predicted"/>
<feature type="compositionally biased region" description="Low complexity" evidence="1">
    <location>
        <begin position="302"/>
        <end position="313"/>
    </location>
</feature>
<feature type="region of interest" description="Disordered" evidence="1">
    <location>
        <begin position="302"/>
        <end position="321"/>
    </location>
</feature>
<feature type="domain" description="Glycoside hydrolase 131 catalytic N-terminal" evidence="3">
    <location>
        <begin position="19"/>
        <end position="251"/>
    </location>
</feature>
<evidence type="ECO:0000313" key="4">
    <source>
        <dbReference type="EMBL" id="TVY58521.1"/>
    </source>
</evidence>
<evidence type="ECO:0000259" key="3">
    <source>
        <dbReference type="Pfam" id="PF18271"/>
    </source>
</evidence>
<accession>A0A7D8Z478</accession>
<protein>
    <recommendedName>
        <fullName evidence="3">Glycoside hydrolase 131 catalytic N-terminal domain-containing protein</fullName>
    </recommendedName>
</protein>
<gene>
    <name evidence="4" type="ORF">LCER1_G000889</name>
</gene>